<evidence type="ECO:0000313" key="1">
    <source>
        <dbReference type="EMBL" id="KAJ1897605.1"/>
    </source>
</evidence>
<dbReference type="EMBL" id="JANBPG010000317">
    <property type="protein sequence ID" value="KAJ1897605.1"/>
    <property type="molecule type" value="Genomic_DNA"/>
</dbReference>
<keyword evidence="2" id="KW-1185">Reference proteome</keyword>
<comment type="caution">
    <text evidence="1">The sequence shown here is derived from an EMBL/GenBank/DDBJ whole genome shotgun (WGS) entry which is preliminary data.</text>
</comment>
<dbReference type="Proteomes" id="UP001150581">
    <property type="component" value="Unassembled WGS sequence"/>
</dbReference>
<protein>
    <submittedName>
        <fullName evidence="1">Uncharacterized protein</fullName>
    </submittedName>
</protein>
<gene>
    <name evidence="1" type="ORF">LPJ66_003261</name>
</gene>
<reference evidence="1" key="1">
    <citation type="submission" date="2022-07" db="EMBL/GenBank/DDBJ databases">
        <title>Phylogenomic reconstructions and comparative analyses of Kickxellomycotina fungi.</title>
        <authorList>
            <person name="Reynolds N.K."/>
            <person name="Stajich J.E."/>
            <person name="Barry K."/>
            <person name="Grigoriev I.V."/>
            <person name="Crous P."/>
            <person name="Smith M.E."/>
        </authorList>
    </citation>
    <scope>NUCLEOTIDE SEQUENCE</scope>
    <source>
        <strain evidence="1">Benny 63K</strain>
    </source>
</reference>
<organism evidence="1 2">
    <name type="scientific">Kickxella alabastrina</name>
    <dbReference type="NCBI Taxonomy" id="61397"/>
    <lineage>
        <taxon>Eukaryota</taxon>
        <taxon>Fungi</taxon>
        <taxon>Fungi incertae sedis</taxon>
        <taxon>Zoopagomycota</taxon>
        <taxon>Kickxellomycotina</taxon>
        <taxon>Kickxellomycetes</taxon>
        <taxon>Kickxellales</taxon>
        <taxon>Kickxellaceae</taxon>
        <taxon>Kickxella</taxon>
    </lineage>
</organism>
<evidence type="ECO:0000313" key="2">
    <source>
        <dbReference type="Proteomes" id="UP001150581"/>
    </source>
</evidence>
<proteinExistence type="predicted"/>
<sequence length="768" mass="84141">MIPIPRTLILVAAFAALTSALTSPIFNAKILAKRDISENSSIEGWFNQTVDHFGSNTDIWAQQYMVNYEYYKPGGPIIILTPGEAELSDVYTDSTHFTELAESTNGILVAVEHRFFGQSNPMADLSASSLKYLTLDNTLEDFAQIIRAAKTSPETLFPSANISTNSTVIFTGGSYGGAIAAWMRAKYPELVAAAWSSSAPVYSYREFFQLDQAFGKHLESRGCSDEFAQAVKDLDAILLSGNQTIIDTMQAKFGTVGIPTQDFVAQLANIASSNVNSPVMLNDDMVDRTICSFFNGYRASLDSYIMALVSIVDGYTPPMQFNSSKAGSGHLQMRQSDESVDISLNQVYRSWHYISCTWFADWQVAAPADSGLTSYRSQLITADTWESDCQTVFDDSIALPVDVASHNDKWFGILQNATHIYYTVGELDPWRGSTVIPEDNKLLPDTLDISMFVIQGATHTQDMQLSSRLDLNSVNEAPLPFHFQFAAGAIAGVSEILCMYPLDVAKTRLMLQVGKGGSDQYKSIIDVFSRIIKEEGPTRLYRGILPPIMVEAPKRAIKFASNDTYGTAYMKLFGAEKLTQPLAILTGVSAGITEAMIVATPELVKIRLQAKENAGRYTGTIDCVRKIYAQEGLRAFANGLEATIWRHALWNGGYFGSIFAIREVMPKASSKKGELANNFIAGAIGGTIGTTLNTPPDVVKTRIQNHSVANGPARYSTFFGGVKTIAQEEGVRALYKGYLPKVLRLGPGGGILLVVYDTVTTYMRKNFM</sequence>
<accession>A0ACC1ILX3</accession>
<name>A0ACC1ILX3_9FUNG</name>